<dbReference type="PANTHER" id="PTHR34319:SF7">
    <property type="entry name" value="HNH ENDONUCLEASE DOMAIN-CONTAINING PROTEIN"/>
    <property type="match status" value="1"/>
</dbReference>
<evidence type="ECO:0000313" key="2">
    <source>
        <dbReference type="Proteomes" id="UP001046350"/>
    </source>
</evidence>
<organism evidence="1 2">
    <name type="scientific">Pseudomonas fakonensis</name>
    <dbReference type="NCBI Taxonomy" id="2842355"/>
    <lineage>
        <taxon>Bacteria</taxon>
        <taxon>Pseudomonadati</taxon>
        <taxon>Pseudomonadota</taxon>
        <taxon>Gammaproteobacteria</taxon>
        <taxon>Pseudomonadales</taxon>
        <taxon>Pseudomonadaceae</taxon>
        <taxon>Pseudomonas</taxon>
    </lineage>
</organism>
<dbReference type="PANTHER" id="PTHR34319">
    <property type="entry name" value="MAJOR EXPORTED PROTEIN"/>
    <property type="match status" value="1"/>
</dbReference>
<gene>
    <name evidence="1" type="ORF">KSS94_17085</name>
</gene>
<dbReference type="InterPro" id="IPR008514">
    <property type="entry name" value="T6SS_Hcp"/>
</dbReference>
<proteinExistence type="predicted"/>
<protein>
    <submittedName>
        <fullName evidence="1">Hcp family type VI secretion system effector</fullName>
    </submittedName>
</protein>
<keyword evidence="2" id="KW-1185">Reference proteome</keyword>
<dbReference type="Pfam" id="PF05638">
    <property type="entry name" value="T6SS_HCP"/>
    <property type="match status" value="1"/>
</dbReference>
<reference evidence="1" key="1">
    <citation type="journal article" date="2021" name="Microorganisms">
        <title>The Ever-Expanding Pseudomonas Genus: Description of 43 New Species and Partition of the Pseudomonas putida Group.</title>
        <authorList>
            <person name="Girard L."/>
            <person name="Lood C."/>
            <person name="Hofte M."/>
            <person name="Vandamme P."/>
            <person name="Rokni-Zadeh H."/>
            <person name="van Noort V."/>
            <person name="Lavigne R."/>
            <person name="De Mot R."/>
        </authorList>
    </citation>
    <scope>NUCLEOTIDE SEQUENCE</scope>
    <source>
        <strain evidence="1">COW40</strain>
    </source>
</reference>
<name>A0ABX8MZU6_9PSED</name>
<dbReference type="RefSeq" id="WP_217839275.1">
    <property type="nucleotide sequence ID" value="NZ_CP077076.1"/>
</dbReference>
<evidence type="ECO:0000313" key="1">
    <source>
        <dbReference type="EMBL" id="QXH49658.1"/>
    </source>
</evidence>
<dbReference type="EMBL" id="CP077076">
    <property type="protein sequence ID" value="QXH49658.1"/>
    <property type="molecule type" value="Genomic_DNA"/>
</dbReference>
<dbReference type="InterPro" id="IPR052947">
    <property type="entry name" value="T6SS_Hcp1_domain"/>
</dbReference>
<dbReference type="NCBIfam" id="TIGR03344">
    <property type="entry name" value="VI_effect_Hcp1"/>
    <property type="match status" value="1"/>
</dbReference>
<dbReference type="Proteomes" id="UP001046350">
    <property type="component" value="Chromosome"/>
</dbReference>
<sequence length="161" mass="17742">MAYHGYMTLKGNRQGLISAGCSSEDSIGNKCQLNHRDEIVVLSFNHNVANPSNGLRGVQQPVMITKPIDKSTPLLAQAVDGREVIDCDIHLYRTHAAGHREKYFTVKLGGALIVSQELDVPHAVLLTDQDAEERLFISYRTISWIHHAASTSGHASWGEQP</sequence>
<accession>A0ABX8MZU6</accession>